<sequence length="60" mass="6451">MDPRRHVHASSVEAGGVGILADAQGAGADDDEFHLLAQRRTQLHPEAKAQPRPAPKVVQF</sequence>
<accession>A0AAF0J2F7</accession>
<evidence type="ECO:0000313" key="1">
    <source>
        <dbReference type="EMBL" id="WFD26874.1"/>
    </source>
</evidence>
<dbReference type="AlphaFoldDB" id="A0AAF0J2F7"/>
<dbReference type="Proteomes" id="UP001213623">
    <property type="component" value="Chromosome 3"/>
</dbReference>
<proteinExistence type="predicted"/>
<reference evidence="1" key="1">
    <citation type="submission" date="2023-03" db="EMBL/GenBank/DDBJ databases">
        <title>Mating type loci evolution in Malassezia.</title>
        <authorList>
            <person name="Coelho M.A."/>
        </authorList>
    </citation>
    <scope>NUCLEOTIDE SEQUENCE</scope>
    <source>
        <strain evidence="1">CBS 9557</strain>
    </source>
</reference>
<protein>
    <submittedName>
        <fullName evidence="1">Uncharacterized protein</fullName>
    </submittedName>
</protein>
<organism evidence="1 2">
    <name type="scientific">Malassezia nana</name>
    <dbReference type="NCBI Taxonomy" id="180528"/>
    <lineage>
        <taxon>Eukaryota</taxon>
        <taxon>Fungi</taxon>
        <taxon>Dikarya</taxon>
        <taxon>Basidiomycota</taxon>
        <taxon>Ustilaginomycotina</taxon>
        <taxon>Malasseziomycetes</taxon>
        <taxon>Malasseziales</taxon>
        <taxon>Malasseziaceae</taxon>
        <taxon>Malassezia</taxon>
    </lineage>
</organism>
<evidence type="ECO:0000313" key="2">
    <source>
        <dbReference type="Proteomes" id="UP001213623"/>
    </source>
</evidence>
<name>A0AAF0J2F7_9BASI</name>
<gene>
    <name evidence="1" type="ORF">MNAN1_001863</name>
</gene>
<keyword evidence="2" id="KW-1185">Reference proteome</keyword>
<dbReference type="EMBL" id="CP119894">
    <property type="protein sequence ID" value="WFD26874.1"/>
    <property type="molecule type" value="Genomic_DNA"/>
</dbReference>